<dbReference type="PROSITE" id="PS51173">
    <property type="entry name" value="CBM2"/>
    <property type="match status" value="2"/>
</dbReference>
<dbReference type="InterPro" id="IPR017853">
    <property type="entry name" value="GH"/>
</dbReference>
<dbReference type="Proteomes" id="UP001318300">
    <property type="component" value="Unassembled WGS sequence"/>
</dbReference>
<keyword evidence="1" id="KW-0378">Hydrolase</keyword>
<dbReference type="SUPFAM" id="SSF49384">
    <property type="entry name" value="Carbohydrate-binding domain"/>
    <property type="match status" value="2"/>
</dbReference>
<name>A0ABX0T5Y9_9MICO</name>
<dbReference type="EMBL" id="JAAOYO010000001">
    <property type="protein sequence ID" value="NII39861.1"/>
    <property type="molecule type" value="Genomic_DNA"/>
</dbReference>
<evidence type="ECO:0000313" key="6">
    <source>
        <dbReference type="EMBL" id="NII39861.1"/>
    </source>
</evidence>
<evidence type="ECO:0000256" key="4">
    <source>
        <dbReference type="SAM" id="SignalP"/>
    </source>
</evidence>
<dbReference type="Gene3D" id="2.60.40.290">
    <property type="match status" value="2"/>
</dbReference>
<evidence type="ECO:0000259" key="5">
    <source>
        <dbReference type="PROSITE" id="PS51173"/>
    </source>
</evidence>
<organism evidence="6 7">
    <name type="scientific">Curtobacterium salicis</name>
    <dbReference type="NCBI Taxonomy" id="1779862"/>
    <lineage>
        <taxon>Bacteria</taxon>
        <taxon>Bacillati</taxon>
        <taxon>Actinomycetota</taxon>
        <taxon>Actinomycetes</taxon>
        <taxon>Micrococcales</taxon>
        <taxon>Microbacteriaceae</taxon>
        <taxon>Curtobacterium</taxon>
    </lineage>
</organism>
<accession>A0ABX0T5Y9</accession>
<dbReference type="CDD" id="cd06543">
    <property type="entry name" value="GH18_PF-ChiA-like"/>
    <property type="match status" value="1"/>
</dbReference>
<dbReference type="PANTHER" id="PTHR42976:SF1">
    <property type="entry name" value="GH18 DOMAIN-CONTAINING PROTEIN-RELATED"/>
    <property type="match status" value="1"/>
</dbReference>
<dbReference type="Gene3D" id="3.20.20.80">
    <property type="entry name" value="Glycosidases"/>
    <property type="match status" value="1"/>
</dbReference>
<feature type="compositionally biased region" description="Pro residues" evidence="3">
    <location>
        <begin position="149"/>
        <end position="166"/>
    </location>
</feature>
<feature type="signal peptide" evidence="4">
    <location>
        <begin position="1"/>
        <end position="26"/>
    </location>
</feature>
<keyword evidence="2" id="KW-0326">Glycosidase</keyword>
<evidence type="ECO:0000256" key="1">
    <source>
        <dbReference type="ARBA" id="ARBA00022801"/>
    </source>
</evidence>
<dbReference type="SMART" id="SM00637">
    <property type="entry name" value="CBD_II"/>
    <property type="match status" value="2"/>
</dbReference>
<dbReference type="InterPro" id="IPR012291">
    <property type="entry name" value="CBM2_carb-bd_dom_sf"/>
</dbReference>
<keyword evidence="4" id="KW-0732">Signal</keyword>
<dbReference type="InterPro" id="IPR052750">
    <property type="entry name" value="GH18_Chitinase"/>
</dbReference>
<reference evidence="6 7" key="1">
    <citation type="submission" date="2020-03" db="EMBL/GenBank/DDBJ databases">
        <title>Above-ground endophytic microbial communities from plants in different locations in the United States.</title>
        <authorList>
            <person name="Frank C."/>
        </authorList>
    </citation>
    <scope>NUCLEOTIDE SEQUENCE [LARGE SCALE GENOMIC DNA]</scope>
    <source>
        <strain evidence="6 7">WW7</strain>
    </source>
</reference>
<evidence type="ECO:0000256" key="2">
    <source>
        <dbReference type="ARBA" id="ARBA00023295"/>
    </source>
</evidence>
<dbReference type="InterPro" id="IPR008965">
    <property type="entry name" value="CBM2/CBM3_carb-bd_dom_sf"/>
</dbReference>
<dbReference type="InterPro" id="IPR001919">
    <property type="entry name" value="CBD2"/>
</dbReference>
<gene>
    <name evidence="6" type="ORF">E9228_000480</name>
</gene>
<protein>
    <recommendedName>
        <fullName evidence="5">CBM2 domain-containing protein</fullName>
    </recommendedName>
</protein>
<feature type="domain" description="CBM2" evidence="5">
    <location>
        <begin position="30"/>
        <end position="140"/>
    </location>
</feature>
<dbReference type="RefSeq" id="WP_166778999.1">
    <property type="nucleotide sequence ID" value="NZ_JAAOYO010000001.1"/>
</dbReference>
<feature type="chain" id="PRO_5047268611" description="CBM2 domain-containing protein" evidence="4">
    <location>
        <begin position="27"/>
        <end position="618"/>
    </location>
</feature>
<feature type="domain" description="CBM2" evidence="5">
    <location>
        <begin position="168"/>
        <end position="277"/>
    </location>
</feature>
<dbReference type="SUPFAM" id="SSF51445">
    <property type="entry name" value="(Trans)glycosidases"/>
    <property type="match status" value="1"/>
</dbReference>
<sequence length="618" mass="62855">MLRPIPTRRFLPVVVLLTLLATTVTAAPAVAATSTQVSVSWRNTSSWSTGFRSAVGVTNGSGATWRGWKITFAYGSAATVFRDVRRVSSSTSVLTVAGVTGRSDLAKGATASFRIDSRKVAKARTVPTSCTVVGAALPCSLNGGKATPGRPPASPTPSPTPTPTPSPSTGRDGVVSVGWLNNSTWTTGTQSSVSVTNRTSLRLAPWRIRFTYAAAVDTIWDASASSVPDGFVAAAPSYATVLDAGAATSFGLTSTTTGGAGVVPTACTVLDLPAGTDVACTVGGGPVGAPATPAPAPEPIAAPAPLTQPRVGRTLIAPYVDLGLWPTADLRSFATQTGMRAFTLAFVVSDNGGSACTPAWAGFDAYRIGGPQDFHANIAAFQASGGQVVVSFGGAVNSELALQCTDPAELQAAYQQVVDRFGVDRIDLDVEGTALGDTAANQRRARAIAGVVAAQAAKGRHLDVSLTLPVMPTGLLDEGIAAVRGLTAAGVRPVAVNLMAMDYGQGSRPMAAAAESAAVATATQLAAIPAYAGLSAAERLSMIGITPMIGLNDTGEVLTRADAQALAAWSVANGIEVLSYWEATRDQPCNPSIGAYMCSGVPEAQWSFARAVVTGATG</sequence>
<evidence type="ECO:0000313" key="7">
    <source>
        <dbReference type="Proteomes" id="UP001318300"/>
    </source>
</evidence>
<proteinExistence type="predicted"/>
<keyword evidence="7" id="KW-1185">Reference proteome</keyword>
<dbReference type="PANTHER" id="PTHR42976">
    <property type="entry name" value="BIFUNCTIONAL CHITINASE/LYSOZYME-RELATED"/>
    <property type="match status" value="1"/>
</dbReference>
<comment type="caution">
    <text evidence="6">The sequence shown here is derived from an EMBL/GenBank/DDBJ whole genome shotgun (WGS) entry which is preliminary data.</text>
</comment>
<feature type="region of interest" description="Disordered" evidence="3">
    <location>
        <begin position="141"/>
        <end position="174"/>
    </location>
</feature>
<dbReference type="Pfam" id="PF00553">
    <property type="entry name" value="CBM_2"/>
    <property type="match status" value="2"/>
</dbReference>
<evidence type="ECO:0000256" key="3">
    <source>
        <dbReference type="SAM" id="MobiDB-lite"/>
    </source>
</evidence>